<dbReference type="EMBL" id="KL584975">
    <property type="protein sequence ID" value="KEQ88511.1"/>
    <property type="molecule type" value="Genomic_DNA"/>
</dbReference>
<dbReference type="GeneID" id="40751458"/>
<feature type="region of interest" description="Disordered" evidence="1">
    <location>
        <begin position="489"/>
        <end position="511"/>
    </location>
</feature>
<feature type="region of interest" description="Disordered" evidence="1">
    <location>
        <begin position="630"/>
        <end position="661"/>
    </location>
</feature>
<dbReference type="AlphaFoldDB" id="A0A074YNS8"/>
<dbReference type="RefSeq" id="XP_029764698.1">
    <property type="nucleotide sequence ID" value="XM_029909152.1"/>
</dbReference>
<feature type="compositionally biased region" description="Polar residues" evidence="1">
    <location>
        <begin position="182"/>
        <end position="198"/>
    </location>
</feature>
<gene>
    <name evidence="2" type="ORF">M438DRAFT_394176</name>
</gene>
<accession>A0A074YNS8</accession>
<feature type="compositionally biased region" description="Basic and acidic residues" evidence="1">
    <location>
        <begin position="645"/>
        <end position="654"/>
    </location>
</feature>
<feature type="region of interest" description="Disordered" evidence="1">
    <location>
        <begin position="544"/>
        <end position="575"/>
    </location>
</feature>
<sequence>MCLMGLGGGLGRSGVLLLLELVAFGPSLDSSWWLLLSQRNAPITPISSLHPPISCSAVITSPGLAVCSASTSSGQGSTLFLPFTPTTSATTHDKTSIFLVTLHNPPSVPRLLIHLEACDNPASRLSGQVQPSYPPARSSRQAAPTEENAAPRRFNVQPAETTTRSSKDNNNQTPPRRFSPTPVETSSKSSRETQQSPQPARRFAPEPVETSVKSSKDREQTLQTTRRFAPEPVETSTKSSRNPDLPAEKPKSRFLPQPIEMTSNSNRAKSRSPLSNSPQTKSPQTKSPPNEKSTPSSTPQEAPAEKPKRRFAPQLIDTATRSRKNSDEKPSWSADHRTDMTPGESSRVAYNNIGQQITIADRERPVSPTERPHFIMPFARRKDRSDSARSHSFRMPELETIESSESEPSAPPSLSTSPSSNDFSLGAAMEPHNSAYKHATRVRESVDETFTRYLLELEGRKAQAKLQEQALAAFPNSDYHEPVSHYLNAESESEDEEIEDRPATWDGHDDDDYMMSVRTPHGRGSTHGTYEVREMHQHFEEMEQERKAAGTTRRQSSVKPSPWWNPAGHDFAGSNYPDTEARAMRDRARPPMLGGDLKFPRSASPEPARFDVTQGSNQLRSQMCYLTEQSQTEVSPEGLWGGKKLSGDPSEHQKSTQKSVHTIYSQKSVTSQNGGGLWGGFCVDDRKSGENGLAPPTATMQTGLMTPAVEPPNPFETGFSLPPPTTLPQTPPENEGFNQIDIILSEDNELDELMEQEFPDSFVTQVYNYLSLGYPTIARAYDEELCKISHIPISELRHDDEIANKLPRGYIRLGEDFEGRGDGTDQELEEDGCARWMALKKYIREWARQEKNMVKTGSTGGLAGNWGTGARRGSWAW</sequence>
<feature type="compositionally biased region" description="Basic and acidic residues" evidence="1">
    <location>
        <begin position="360"/>
        <end position="373"/>
    </location>
</feature>
<evidence type="ECO:0000256" key="1">
    <source>
        <dbReference type="SAM" id="MobiDB-lite"/>
    </source>
</evidence>
<feature type="compositionally biased region" description="Basic and acidic residues" evidence="1">
    <location>
        <begin position="383"/>
        <end position="397"/>
    </location>
</feature>
<dbReference type="Proteomes" id="UP000030706">
    <property type="component" value="Unassembled WGS sequence"/>
</dbReference>
<keyword evidence="3" id="KW-1185">Reference proteome</keyword>
<protein>
    <submittedName>
        <fullName evidence="2">Uncharacterized protein</fullName>
    </submittedName>
</protein>
<proteinExistence type="predicted"/>
<reference evidence="2 3" key="1">
    <citation type="journal article" date="2014" name="BMC Genomics">
        <title>Genome sequencing of four Aureobasidium pullulans varieties: biotechnological potential, stress tolerance, and description of new species.</title>
        <authorList>
            <person name="Gostin Ar C."/>
            <person name="Ohm R.A."/>
            <person name="Kogej T."/>
            <person name="Sonjak S."/>
            <person name="Turk M."/>
            <person name="Zajc J."/>
            <person name="Zalar P."/>
            <person name="Grube M."/>
            <person name="Sun H."/>
            <person name="Han J."/>
            <person name="Sharma A."/>
            <person name="Chiniquy J."/>
            <person name="Ngan C.Y."/>
            <person name="Lipzen A."/>
            <person name="Barry K."/>
            <person name="Grigoriev I.V."/>
            <person name="Gunde-Cimerman N."/>
        </authorList>
    </citation>
    <scope>NUCLEOTIDE SEQUENCE [LARGE SCALE GENOMIC DNA]</scope>
    <source>
        <strain evidence="2 3">EXF-150</strain>
    </source>
</reference>
<feature type="compositionally biased region" description="Basic and acidic residues" evidence="1">
    <location>
        <begin position="324"/>
        <end position="339"/>
    </location>
</feature>
<feature type="compositionally biased region" description="Polar residues" evidence="1">
    <location>
        <begin position="348"/>
        <end position="358"/>
    </location>
</feature>
<name>A0A074YNS8_AURPU</name>
<dbReference type="HOGENOM" id="CLU_011743_1_0_1"/>
<feature type="compositionally biased region" description="Polar residues" evidence="1">
    <location>
        <begin position="158"/>
        <end position="174"/>
    </location>
</feature>
<dbReference type="STRING" id="1043002.A0A074YNS8"/>
<evidence type="ECO:0000313" key="2">
    <source>
        <dbReference type="EMBL" id="KEQ88511.1"/>
    </source>
</evidence>
<feature type="compositionally biased region" description="Low complexity" evidence="1">
    <location>
        <begin position="406"/>
        <end position="420"/>
    </location>
</feature>
<dbReference type="OrthoDB" id="4716584at2759"/>
<evidence type="ECO:0000313" key="3">
    <source>
        <dbReference type="Proteomes" id="UP000030706"/>
    </source>
</evidence>
<feature type="region of interest" description="Disordered" evidence="1">
    <location>
        <begin position="123"/>
        <end position="427"/>
    </location>
</feature>
<organism evidence="2 3">
    <name type="scientific">Aureobasidium pullulans EXF-150</name>
    <dbReference type="NCBI Taxonomy" id="1043002"/>
    <lineage>
        <taxon>Eukaryota</taxon>
        <taxon>Fungi</taxon>
        <taxon>Dikarya</taxon>
        <taxon>Ascomycota</taxon>
        <taxon>Pezizomycotina</taxon>
        <taxon>Dothideomycetes</taxon>
        <taxon>Dothideomycetidae</taxon>
        <taxon>Dothideales</taxon>
        <taxon>Saccotheciaceae</taxon>
        <taxon>Aureobasidium</taxon>
    </lineage>
</organism>
<feature type="compositionally biased region" description="Polar residues" evidence="1">
    <location>
        <begin position="260"/>
        <end position="300"/>
    </location>
</feature>